<protein>
    <submittedName>
        <fullName evidence="2">Uncharacterized protein</fullName>
    </submittedName>
</protein>
<feature type="compositionally biased region" description="Polar residues" evidence="1">
    <location>
        <begin position="97"/>
        <end position="110"/>
    </location>
</feature>
<organism evidence="2 3">
    <name type="scientific">Laodelphax striatellus</name>
    <name type="common">Small brown planthopper</name>
    <name type="synonym">Delphax striatella</name>
    <dbReference type="NCBI Taxonomy" id="195883"/>
    <lineage>
        <taxon>Eukaryota</taxon>
        <taxon>Metazoa</taxon>
        <taxon>Ecdysozoa</taxon>
        <taxon>Arthropoda</taxon>
        <taxon>Hexapoda</taxon>
        <taxon>Insecta</taxon>
        <taxon>Pterygota</taxon>
        <taxon>Neoptera</taxon>
        <taxon>Paraneoptera</taxon>
        <taxon>Hemiptera</taxon>
        <taxon>Auchenorrhyncha</taxon>
        <taxon>Fulgoroidea</taxon>
        <taxon>Delphacidae</taxon>
        <taxon>Criomorphinae</taxon>
        <taxon>Laodelphax</taxon>
    </lineage>
</organism>
<comment type="caution">
    <text evidence="2">The sequence shown here is derived from an EMBL/GenBank/DDBJ whole genome shotgun (WGS) entry which is preliminary data.</text>
</comment>
<gene>
    <name evidence="2" type="ORF">LSTR_LSTR014307</name>
</gene>
<accession>A0A482X032</accession>
<evidence type="ECO:0000256" key="1">
    <source>
        <dbReference type="SAM" id="MobiDB-lite"/>
    </source>
</evidence>
<dbReference type="InParanoid" id="A0A482X032"/>
<proteinExistence type="predicted"/>
<dbReference type="EMBL" id="QKKF02020533">
    <property type="protein sequence ID" value="RZF39118.1"/>
    <property type="molecule type" value="Genomic_DNA"/>
</dbReference>
<name>A0A482X032_LAOST</name>
<reference evidence="2 3" key="1">
    <citation type="journal article" date="2017" name="Gigascience">
        <title>Genome sequence of the small brown planthopper, Laodelphax striatellus.</title>
        <authorList>
            <person name="Zhu J."/>
            <person name="Jiang F."/>
            <person name="Wang X."/>
            <person name="Yang P."/>
            <person name="Bao Y."/>
            <person name="Zhao W."/>
            <person name="Wang W."/>
            <person name="Lu H."/>
            <person name="Wang Q."/>
            <person name="Cui N."/>
            <person name="Li J."/>
            <person name="Chen X."/>
            <person name="Luo L."/>
            <person name="Yu J."/>
            <person name="Kang L."/>
            <person name="Cui F."/>
        </authorList>
    </citation>
    <scope>NUCLEOTIDE SEQUENCE [LARGE SCALE GENOMIC DNA]</scope>
    <source>
        <strain evidence="2">Lst14</strain>
    </source>
</reference>
<dbReference type="Proteomes" id="UP000291343">
    <property type="component" value="Unassembled WGS sequence"/>
</dbReference>
<keyword evidence="3" id="KW-1185">Reference proteome</keyword>
<feature type="compositionally biased region" description="Basic and acidic residues" evidence="1">
    <location>
        <begin position="26"/>
        <end position="35"/>
    </location>
</feature>
<sequence>MSSNNDGVTSLGGKTKGEVTSLDDTTTPRDTDAGRQEGVISEEEKGDMSLDALEDNCGTSLDREVGGMTSSNNDGVTSLGGKTEGGVTSLEDKTEGGVTSLNVENSDVTS</sequence>
<dbReference type="AlphaFoldDB" id="A0A482X032"/>
<evidence type="ECO:0000313" key="2">
    <source>
        <dbReference type="EMBL" id="RZF39118.1"/>
    </source>
</evidence>
<evidence type="ECO:0000313" key="3">
    <source>
        <dbReference type="Proteomes" id="UP000291343"/>
    </source>
</evidence>
<feature type="region of interest" description="Disordered" evidence="1">
    <location>
        <begin position="1"/>
        <end position="110"/>
    </location>
</feature>